<organism evidence="1 2">
    <name type="scientific">Gordonia phage Stormageddon</name>
    <dbReference type="NCBI Taxonomy" id="2656541"/>
    <lineage>
        <taxon>Viruses</taxon>
        <taxon>Duplodnaviria</taxon>
        <taxon>Heunggongvirae</taxon>
        <taxon>Uroviricota</taxon>
        <taxon>Caudoviricetes</taxon>
        <taxon>Stormageddonvirus</taxon>
        <taxon>Stormageddonvirus Stormageddon</taxon>
    </lineage>
</organism>
<evidence type="ECO:0008006" key="3">
    <source>
        <dbReference type="Google" id="ProtNLM"/>
    </source>
</evidence>
<dbReference type="RefSeq" id="YP_010059501.1">
    <property type="nucleotide sequence ID" value="NC_054726.1"/>
</dbReference>
<proteinExistence type="predicted"/>
<dbReference type="EMBL" id="MN586040">
    <property type="protein sequence ID" value="QGJ94888.1"/>
    <property type="molecule type" value="Genomic_DNA"/>
</dbReference>
<sequence>MTLVSQVSGLATRIGTEFKTVYTRQGNLASLNTSNKASLVAAINELYAGGGAGSIAINDSAPSTTSVYSSSKVESVVSTAVAAKPSINDAAPSASSVYSSNKTEAAISTAVGAKPSINDTTASASTVYSSSKTVAEINAAVATLVNGSPAALDTLKELSDALGGDANFASTISTALGNRLRFDAAQVLSGPQKTQGLSNLGAQASADIGDTATDFVAVFNAALV</sequence>
<keyword evidence="2" id="KW-1185">Reference proteome</keyword>
<gene>
    <name evidence="1" type="primary">25</name>
    <name evidence="1" type="ORF">SEA_STORMAGEDDON_25</name>
</gene>
<evidence type="ECO:0000313" key="2">
    <source>
        <dbReference type="Proteomes" id="UP000423065"/>
    </source>
</evidence>
<dbReference type="GeneID" id="64766734"/>
<dbReference type="Proteomes" id="UP000423065">
    <property type="component" value="Segment"/>
</dbReference>
<protein>
    <recommendedName>
        <fullName evidence="3">Minor tail protein</fullName>
    </recommendedName>
</protein>
<accession>A0A649VRF1</accession>
<reference evidence="1 2" key="1">
    <citation type="submission" date="2019-10" db="EMBL/GenBank/DDBJ databases">
        <authorList>
            <person name="Garlena R.A."/>
            <person name="Russell D.A."/>
            <person name="Pope W.H."/>
            <person name="Jacobs-Sera D."/>
            <person name="Hatfull G.F."/>
        </authorList>
    </citation>
    <scope>NUCLEOTIDE SEQUENCE [LARGE SCALE GENOMIC DNA]</scope>
</reference>
<dbReference type="KEGG" id="vg:64766734"/>
<evidence type="ECO:0000313" key="1">
    <source>
        <dbReference type="EMBL" id="QGJ94888.1"/>
    </source>
</evidence>
<name>A0A649VRF1_9CAUD</name>